<dbReference type="EMBL" id="UGJJ01000001">
    <property type="protein sequence ID" value="STR00208.1"/>
    <property type="molecule type" value="Genomic_DNA"/>
</dbReference>
<dbReference type="OrthoDB" id="8606126at2"/>
<evidence type="ECO:0000259" key="1">
    <source>
        <dbReference type="Pfam" id="PF14300"/>
    </source>
</evidence>
<accession>A0A377R052</accession>
<organism evidence="2 3">
    <name type="scientific">Kingella potus</name>
    <dbReference type="NCBI Taxonomy" id="265175"/>
    <lineage>
        <taxon>Bacteria</taxon>
        <taxon>Pseudomonadati</taxon>
        <taxon>Pseudomonadota</taxon>
        <taxon>Betaproteobacteria</taxon>
        <taxon>Neisseriales</taxon>
        <taxon>Neisseriaceae</taxon>
        <taxon>Kingella</taxon>
    </lineage>
</organism>
<reference evidence="2 3" key="1">
    <citation type="submission" date="2018-06" db="EMBL/GenBank/DDBJ databases">
        <authorList>
            <consortium name="Pathogen Informatics"/>
            <person name="Doyle S."/>
        </authorList>
    </citation>
    <scope>NUCLEOTIDE SEQUENCE [LARGE SCALE GENOMIC DNA]</scope>
    <source>
        <strain evidence="2 3">NCTC13336</strain>
    </source>
</reference>
<evidence type="ECO:0000313" key="3">
    <source>
        <dbReference type="Proteomes" id="UP000254293"/>
    </source>
</evidence>
<feature type="domain" description="DNA mimic protein DMP19 C-terminal" evidence="1">
    <location>
        <begin position="38"/>
        <end position="152"/>
    </location>
</feature>
<dbReference type="InterPro" id="IPR025402">
    <property type="entry name" value="DMP19_C"/>
</dbReference>
<dbReference type="Proteomes" id="UP000254293">
    <property type="component" value="Unassembled WGS sequence"/>
</dbReference>
<dbReference type="Gene3D" id="1.20.1420.60">
    <property type="match status" value="1"/>
</dbReference>
<dbReference type="Pfam" id="PF14300">
    <property type="entry name" value="DMP19"/>
    <property type="match status" value="1"/>
</dbReference>
<sequence>MDTIPEYKDCGNAAEFLYTLADHCFAWLERHGQDAMARLTDEQNTLMAYVYLDSRIQEGGFVQLIAEGYGGYIFDNPLADSLRRWKIKTTPRILDQAAPLYAQYGAAIETMAENGADTAKIRRRYPMFEELDGAYYDTAEDDMAAAAAYIETCRDKFFVLPD</sequence>
<protein>
    <recommendedName>
        <fullName evidence="1">DNA mimic protein DMP19 C-terminal domain-containing protein</fullName>
    </recommendedName>
</protein>
<dbReference type="RefSeq" id="WP_115307512.1">
    <property type="nucleotide sequence ID" value="NZ_CP091516.1"/>
</dbReference>
<dbReference type="AlphaFoldDB" id="A0A377R052"/>
<evidence type="ECO:0000313" key="2">
    <source>
        <dbReference type="EMBL" id="STR00208.1"/>
    </source>
</evidence>
<gene>
    <name evidence="2" type="ORF">NCTC13336_00405</name>
</gene>
<name>A0A377R052_9NEIS</name>
<keyword evidence="3" id="KW-1185">Reference proteome</keyword>
<proteinExistence type="predicted"/>